<feature type="transmembrane region" description="Helical" evidence="8">
    <location>
        <begin position="639"/>
        <end position="656"/>
    </location>
</feature>
<evidence type="ECO:0000313" key="10">
    <source>
        <dbReference type="Proteomes" id="UP000651977"/>
    </source>
</evidence>
<protein>
    <submittedName>
        <fullName evidence="9">Fe3+-hydroxamate ABC transporter permease FhuB</fullName>
    </submittedName>
</protein>
<gene>
    <name evidence="9" type="ORF">GCM10007414_36670</name>
</gene>
<keyword evidence="4" id="KW-1003">Cell membrane</keyword>
<dbReference type="PANTHER" id="PTHR30472">
    <property type="entry name" value="FERRIC ENTEROBACTIN TRANSPORT SYSTEM PERMEASE PROTEIN"/>
    <property type="match status" value="1"/>
</dbReference>
<feature type="transmembrane region" description="Helical" evidence="8">
    <location>
        <begin position="308"/>
        <end position="326"/>
    </location>
</feature>
<reference evidence="10" key="1">
    <citation type="journal article" date="2019" name="Int. J. Syst. Evol. Microbiol.">
        <title>The Global Catalogue of Microorganisms (GCM) 10K type strain sequencing project: providing services to taxonomists for standard genome sequencing and annotation.</title>
        <authorList>
            <consortium name="The Broad Institute Genomics Platform"/>
            <consortium name="The Broad Institute Genome Sequencing Center for Infectious Disease"/>
            <person name="Wu L."/>
            <person name="Ma J."/>
        </authorList>
    </citation>
    <scope>NUCLEOTIDE SEQUENCE [LARGE SCALE GENOMIC DNA]</scope>
    <source>
        <strain evidence="10">CGMCC 1.10131</strain>
    </source>
</reference>
<feature type="transmembrane region" description="Helical" evidence="8">
    <location>
        <begin position="394"/>
        <end position="412"/>
    </location>
</feature>
<comment type="subcellular location">
    <subcellularLocation>
        <location evidence="1">Cell membrane</location>
        <topology evidence="1">Multi-pass membrane protein</topology>
    </subcellularLocation>
</comment>
<evidence type="ECO:0000256" key="6">
    <source>
        <dbReference type="ARBA" id="ARBA00022989"/>
    </source>
</evidence>
<dbReference type="EMBL" id="BMDY01000032">
    <property type="protein sequence ID" value="GGB19947.1"/>
    <property type="molecule type" value="Genomic_DNA"/>
</dbReference>
<dbReference type="NCBIfam" id="NF007866">
    <property type="entry name" value="PRK10577.1-2"/>
    <property type="match status" value="1"/>
</dbReference>
<dbReference type="PANTHER" id="PTHR30472:SF37">
    <property type="entry name" value="FE(3+) DICITRATE TRANSPORT SYSTEM PERMEASE PROTEIN FECD-RELATED"/>
    <property type="match status" value="1"/>
</dbReference>
<evidence type="ECO:0000313" key="9">
    <source>
        <dbReference type="EMBL" id="GGB19947.1"/>
    </source>
</evidence>
<keyword evidence="3" id="KW-0813">Transport</keyword>
<feature type="transmembrane region" description="Helical" evidence="8">
    <location>
        <begin position="250"/>
        <end position="268"/>
    </location>
</feature>
<feature type="transmembrane region" description="Helical" evidence="8">
    <location>
        <begin position="225"/>
        <end position="244"/>
    </location>
</feature>
<name>A0ABQ1I5X7_9ALTE</name>
<proteinExistence type="inferred from homology"/>
<evidence type="ECO:0000256" key="3">
    <source>
        <dbReference type="ARBA" id="ARBA00022448"/>
    </source>
</evidence>
<feature type="transmembrane region" description="Helical" evidence="8">
    <location>
        <begin position="524"/>
        <end position="546"/>
    </location>
</feature>
<feature type="transmembrane region" description="Helical" evidence="8">
    <location>
        <begin position="280"/>
        <end position="302"/>
    </location>
</feature>
<keyword evidence="5 8" id="KW-0812">Transmembrane</keyword>
<dbReference type="SUPFAM" id="SSF81345">
    <property type="entry name" value="ABC transporter involved in vitamin B12 uptake, BtuC"/>
    <property type="match status" value="2"/>
</dbReference>
<sequence>MTNHYAASLVRRYGLASIALLLSILLYLQLGETPSLAKQFSLLTYGQAEEFVEVLFLHVTLPRLCLALMVGAVLGLVGSLLQQLTQNRLLSPMTLGASSGAWLALVCLSVWLPSAIGSYDHWFAMAGAMLATALVMVIAGRQGLGGLPIILSGLAINLLLGAIATAIVMTHDQYAKNLFIWGAGDLSQTDWSWVHWLLPKLWVIPALFILAPRPLTLLRLGEQGAAARGLSLLPTMLILLSLGIWALACAITAVGVIGFIGLLAPNIVRSLGARSARDQLAFSALLGGLLLLLTDMLALLASNYSANMIPSGTAAALIGAPALIWFSRGKLGAKDQQSLELPKGAQTLSKGLPYLLALLLLAMLFVALFLAPSLHGWQFDLSNSLTWELRWPRVFAALAGGAAMAIAGVILQRLIRNPLASPDILGMSAGATFALVLTTLFTGASIFEVGSLVAFLGSSAVLALLLILGRKHQFAPSMVVLIGIALAALIDALVAFAMAKGSDEVYSILGWLSGTTYRVEPAKVVLLLVVVTLLASISLALNRWLTLISAGDDIALARGLNINKARLILLLVVALLCAVVTAVIGPLAFVGLLAPHMAVMLGARKAAPQLLVACALGALLILLSDWLGRVMLFPMQMPAGTIASVLGGSYFVLMLVRGSKQGR</sequence>
<evidence type="ECO:0000256" key="7">
    <source>
        <dbReference type="ARBA" id="ARBA00023136"/>
    </source>
</evidence>
<dbReference type="RefSeq" id="WP_055732494.1">
    <property type="nucleotide sequence ID" value="NZ_BMDY01000032.1"/>
</dbReference>
<evidence type="ECO:0000256" key="8">
    <source>
        <dbReference type="SAM" id="Phobius"/>
    </source>
</evidence>
<evidence type="ECO:0000256" key="5">
    <source>
        <dbReference type="ARBA" id="ARBA00022692"/>
    </source>
</evidence>
<feature type="transmembrane region" description="Helical" evidence="8">
    <location>
        <begin position="93"/>
        <end position="116"/>
    </location>
</feature>
<dbReference type="Gene3D" id="1.10.3470.10">
    <property type="entry name" value="ABC transporter involved in vitamin B12 uptake, BtuC"/>
    <property type="match status" value="2"/>
</dbReference>
<feature type="transmembrane region" description="Helical" evidence="8">
    <location>
        <begin position="147"/>
        <end position="169"/>
    </location>
</feature>
<dbReference type="InterPro" id="IPR000522">
    <property type="entry name" value="ABC_transptr_permease_BtuC"/>
</dbReference>
<feature type="transmembrane region" description="Helical" evidence="8">
    <location>
        <begin position="61"/>
        <end position="81"/>
    </location>
</feature>
<feature type="transmembrane region" description="Helical" evidence="8">
    <location>
        <begin position="567"/>
        <end position="594"/>
    </location>
</feature>
<comment type="similarity">
    <text evidence="2">Belongs to the binding-protein-dependent transport system permease family. FecCD subfamily.</text>
</comment>
<evidence type="ECO:0000256" key="2">
    <source>
        <dbReference type="ARBA" id="ARBA00007935"/>
    </source>
</evidence>
<keyword evidence="10" id="KW-1185">Reference proteome</keyword>
<dbReference type="CDD" id="cd06550">
    <property type="entry name" value="TM_ABC_iron-siderophores_like"/>
    <property type="match status" value="2"/>
</dbReference>
<dbReference type="Pfam" id="PF01032">
    <property type="entry name" value="FecCD"/>
    <property type="match status" value="2"/>
</dbReference>
<evidence type="ECO:0000256" key="1">
    <source>
        <dbReference type="ARBA" id="ARBA00004651"/>
    </source>
</evidence>
<feature type="transmembrane region" description="Helical" evidence="8">
    <location>
        <begin position="449"/>
        <end position="468"/>
    </location>
</feature>
<feature type="transmembrane region" description="Helical" evidence="8">
    <location>
        <begin position="352"/>
        <end position="374"/>
    </location>
</feature>
<feature type="transmembrane region" description="Helical" evidence="8">
    <location>
        <begin position="480"/>
        <end position="499"/>
    </location>
</feature>
<organism evidence="9 10">
    <name type="scientific">Agarivorans gilvus</name>
    <dbReference type="NCBI Taxonomy" id="680279"/>
    <lineage>
        <taxon>Bacteria</taxon>
        <taxon>Pseudomonadati</taxon>
        <taxon>Pseudomonadota</taxon>
        <taxon>Gammaproteobacteria</taxon>
        <taxon>Alteromonadales</taxon>
        <taxon>Alteromonadaceae</taxon>
        <taxon>Agarivorans</taxon>
    </lineage>
</organism>
<accession>A0ABQ1I5X7</accession>
<dbReference type="InterPro" id="IPR037294">
    <property type="entry name" value="ABC_BtuC-like"/>
</dbReference>
<comment type="caution">
    <text evidence="9">The sequence shown here is derived from an EMBL/GenBank/DDBJ whole genome shotgun (WGS) entry which is preliminary data.</text>
</comment>
<dbReference type="Proteomes" id="UP000651977">
    <property type="component" value="Unassembled WGS sequence"/>
</dbReference>
<feature type="transmembrane region" description="Helical" evidence="8">
    <location>
        <begin position="193"/>
        <end position="213"/>
    </location>
</feature>
<evidence type="ECO:0000256" key="4">
    <source>
        <dbReference type="ARBA" id="ARBA00022475"/>
    </source>
</evidence>
<keyword evidence="7 8" id="KW-0472">Membrane</keyword>
<feature type="transmembrane region" description="Helical" evidence="8">
    <location>
        <begin position="122"/>
        <end position="140"/>
    </location>
</feature>
<feature type="transmembrane region" description="Helical" evidence="8">
    <location>
        <begin position="424"/>
        <end position="443"/>
    </location>
</feature>
<keyword evidence="6 8" id="KW-1133">Transmembrane helix</keyword>